<dbReference type="PROSITE" id="PS51257">
    <property type="entry name" value="PROKAR_LIPOPROTEIN"/>
    <property type="match status" value="1"/>
</dbReference>
<name>A0A4Y6PYC3_PERCE</name>
<dbReference type="Pfam" id="PF07624">
    <property type="entry name" value="PSD2"/>
    <property type="match status" value="1"/>
</dbReference>
<dbReference type="Proteomes" id="UP000315995">
    <property type="component" value="Chromosome"/>
</dbReference>
<dbReference type="Pfam" id="PF07631">
    <property type="entry name" value="PSD4"/>
    <property type="match status" value="1"/>
</dbReference>
<dbReference type="InterPro" id="IPR013042">
    <property type="entry name" value="DUF1592"/>
</dbReference>
<evidence type="ECO:0000259" key="3">
    <source>
        <dbReference type="Pfam" id="PF07626"/>
    </source>
</evidence>
<evidence type="ECO:0000313" key="7">
    <source>
        <dbReference type="EMBL" id="QDG53322.1"/>
    </source>
</evidence>
<evidence type="ECO:0000259" key="2">
    <source>
        <dbReference type="Pfam" id="PF07624"/>
    </source>
</evidence>
<organism evidence="7 8">
    <name type="scientific">Persicimonas caeni</name>
    <dbReference type="NCBI Taxonomy" id="2292766"/>
    <lineage>
        <taxon>Bacteria</taxon>
        <taxon>Deltaproteobacteria</taxon>
        <taxon>Bradymonadales</taxon>
        <taxon>Bradymonadaceae</taxon>
        <taxon>Persicimonas</taxon>
    </lineage>
</organism>
<accession>A0A4Y6PYC3</accession>
<keyword evidence="8" id="KW-1185">Reference proteome</keyword>
<evidence type="ECO:0000259" key="5">
    <source>
        <dbReference type="Pfam" id="PF07631"/>
    </source>
</evidence>
<feature type="domain" description="DUF1595" evidence="6">
    <location>
        <begin position="143"/>
        <end position="204"/>
    </location>
</feature>
<evidence type="ECO:0000313" key="8">
    <source>
        <dbReference type="Proteomes" id="UP000315995"/>
    </source>
</evidence>
<feature type="domain" description="DUF1592" evidence="5">
    <location>
        <begin position="334"/>
        <end position="460"/>
    </location>
</feature>
<dbReference type="InterPro" id="IPR013043">
    <property type="entry name" value="DUF1595"/>
</dbReference>
<dbReference type="InterPro" id="IPR013039">
    <property type="entry name" value="DUF1588"/>
</dbReference>
<feature type="domain" description="DUF1588" evidence="4">
    <location>
        <begin position="478"/>
        <end position="575"/>
    </location>
</feature>
<feature type="domain" description="DUF1587" evidence="3">
    <location>
        <begin position="62"/>
        <end position="125"/>
    </location>
</feature>
<sequence length="676" mass="74521">MRSRLYILSAAICLFLTGCDLGTLQVERPTPRPAPTEPENPLFDPSVDCSSPRVDPGPHYVRRLTNEEYVNTVGDVLGVDIADLRARLPGDSYVAGFKNTAIGLSVSGRRIEQYAHIAGEVAERLDPDALGERASCTLGDSACERAFLRDLGLQLFRRPMTDAEVERFARLFRVVESEGDGFERAARLVVEAMVQSPQFLYRLEARHPEARLPRRTFDASQFEHSADGARTKKLDLQPGRYRISVDAALAPGAKAASLSLDFGSRQVERWPVEAIVSSPYTAGFEVGEEQGGRQVVALTADGEVAIDGVELVGPFSSSLDLSGPDVTDGVRLVTGYVMASRLSYFIWHSAPDKVLLEAAAAGELQTADQIAAQAERMLEDRRARRALRSYLDEWLRLDFLDTIERDEAAFPEFSRALVEAMKAETYRLFEAIIWEERADLLSVFTAQKTWTTADLAKLYGFEPVEGEAEYDLSEIDERQGLLTHASILALTSTNESTSPVKRGLYVRTQFMCQPVAPPPGDASSDAPEVAPDASTRERLAQHTEDPNCAYCHKMMDPVGFGFEHYGPMGAFRTHEPNGAQVDASGRLETDDDPVEFYGAPELGQILHDSDAVETCMVQNVYQYAIGRPPGPADVCDLRAVRERFTDEGRTYGELVLGVVTSDAFRYTRTPATKEAP</sequence>
<proteinExistence type="predicted"/>
<dbReference type="InterPro" id="IPR013036">
    <property type="entry name" value="DUF1587"/>
</dbReference>
<feature type="region of interest" description="Disordered" evidence="1">
    <location>
        <begin position="515"/>
        <end position="541"/>
    </location>
</feature>
<feature type="domain" description="DUF1585" evidence="2">
    <location>
        <begin position="595"/>
        <end position="664"/>
    </location>
</feature>
<dbReference type="AlphaFoldDB" id="A0A4Y6PYC3"/>
<feature type="region of interest" description="Disordered" evidence="1">
    <location>
        <begin position="27"/>
        <end position="49"/>
    </location>
</feature>
<accession>A0A5B8YDA4</accession>
<dbReference type="Pfam" id="PF07627">
    <property type="entry name" value="PSCyt3"/>
    <property type="match status" value="1"/>
</dbReference>
<protein>
    <submittedName>
        <fullName evidence="7">DUF1592 domain-containing protein</fullName>
    </submittedName>
</protein>
<dbReference type="EMBL" id="CP041186">
    <property type="protein sequence ID" value="QDG53322.1"/>
    <property type="molecule type" value="Genomic_DNA"/>
</dbReference>
<dbReference type="RefSeq" id="WP_141199783.1">
    <property type="nucleotide sequence ID" value="NZ_CP041186.1"/>
</dbReference>
<evidence type="ECO:0000259" key="6">
    <source>
        <dbReference type="Pfam" id="PF07637"/>
    </source>
</evidence>
<evidence type="ECO:0000259" key="4">
    <source>
        <dbReference type="Pfam" id="PF07627"/>
    </source>
</evidence>
<dbReference type="InterPro" id="IPR011478">
    <property type="entry name" value="DUF1585"/>
</dbReference>
<evidence type="ECO:0000256" key="1">
    <source>
        <dbReference type="SAM" id="MobiDB-lite"/>
    </source>
</evidence>
<reference evidence="7 8" key="1">
    <citation type="submission" date="2019-06" db="EMBL/GenBank/DDBJ databases">
        <title>Persicimonas caeni gen. nov., sp. nov., a predatory bacterium isolated from solar saltern.</title>
        <authorList>
            <person name="Wang S."/>
        </authorList>
    </citation>
    <scope>NUCLEOTIDE SEQUENCE [LARGE SCALE GENOMIC DNA]</scope>
    <source>
        <strain evidence="7 8">YN101</strain>
    </source>
</reference>
<gene>
    <name evidence="7" type="ORF">FIV42_22015</name>
</gene>
<dbReference type="OrthoDB" id="127185at2"/>
<dbReference type="Pfam" id="PF07626">
    <property type="entry name" value="PSD3"/>
    <property type="match status" value="1"/>
</dbReference>
<dbReference type="Pfam" id="PF07637">
    <property type="entry name" value="PSD5"/>
    <property type="match status" value="1"/>
</dbReference>